<proteinExistence type="predicted"/>
<dbReference type="GO" id="GO:0016020">
    <property type="term" value="C:membrane"/>
    <property type="evidence" value="ECO:0007669"/>
    <property type="project" value="UniProtKB-SubCell"/>
</dbReference>
<feature type="transmembrane region" description="Helical" evidence="5">
    <location>
        <begin position="22"/>
        <end position="41"/>
    </location>
</feature>
<dbReference type="Pfam" id="PF06271">
    <property type="entry name" value="RDD"/>
    <property type="match status" value="1"/>
</dbReference>
<evidence type="ECO:0000256" key="1">
    <source>
        <dbReference type="ARBA" id="ARBA00004141"/>
    </source>
</evidence>
<protein>
    <submittedName>
        <fullName evidence="7">Unannotated protein</fullName>
    </submittedName>
</protein>
<comment type="subcellular location">
    <subcellularLocation>
        <location evidence="1">Membrane</location>
        <topology evidence="1">Multi-pass membrane protein</topology>
    </subcellularLocation>
</comment>
<evidence type="ECO:0000256" key="5">
    <source>
        <dbReference type="SAM" id="Phobius"/>
    </source>
</evidence>
<evidence type="ECO:0000259" key="6">
    <source>
        <dbReference type="Pfam" id="PF06271"/>
    </source>
</evidence>
<evidence type="ECO:0000256" key="4">
    <source>
        <dbReference type="ARBA" id="ARBA00023136"/>
    </source>
</evidence>
<dbReference type="EMBL" id="CAFBPB010000019">
    <property type="protein sequence ID" value="CAB4997903.1"/>
    <property type="molecule type" value="Genomic_DNA"/>
</dbReference>
<gene>
    <name evidence="7" type="ORF">UFOPK4049_00244</name>
</gene>
<evidence type="ECO:0000256" key="2">
    <source>
        <dbReference type="ARBA" id="ARBA00022692"/>
    </source>
</evidence>
<dbReference type="InterPro" id="IPR010432">
    <property type="entry name" value="RDD"/>
</dbReference>
<dbReference type="AlphaFoldDB" id="A0A6J7P459"/>
<feature type="transmembrane region" description="Helical" evidence="5">
    <location>
        <begin position="75"/>
        <end position="96"/>
    </location>
</feature>
<evidence type="ECO:0000313" key="7">
    <source>
        <dbReference type="EMBL" id="CAB4997903.1"/>
    </source>
</evidence>
<keyword evidence="3 5" id="KW-1133">Transmembrane helix</keyword>
<reference evidence="7" key="1">
    <citation type="submission" date="2020-05" db="EMBL/GenBank/DDBJ databases">
        <authorList>
            <person name="Chiriac C."/>
            <person name="Salcher M."/>
            <person name="Ghai R."/>
            <person name="Kavagutti S V."/>
        </authorList>
    </citation>
    <scope>NUCLEOTIDE SEQUENCE</scope>
</reference>
<keyword evidence="2 5" id="KW-0812">Transmembrane</keyword>
<organism evidence="7">
    <name type="scientific">freshwater metagenome</name>
    <dbReference type="NCBI Taxonomy" id="449393"/>
    <lineage>
        <taxon>unclassified sequences</taxon>
        <taxon>metagenomes</taxon>
        <taxon>ecological metagenomes</taxon>
    </lineage>
</organism>
<accession>A0A6J7P459</accession>
<name>A0A6J7P459_9ZZZZ</name>
<feature type="transmembrane region" description="Helical" evidence="5">
    <location>
        <begin position="102"/>
        <end position="125"/>
    </location>
</feature>
<sequence>MSEYAFPKATVQHRLGGKAVDLAMYAVTFGIGWTIWSLIIWGQGQTPGKQILKLRVYDKTTGRPAKWGHMAIREFLLPLTLTVAILPFVAVASILFRDTNTQILVIALPYVAGIAVQLVDAFWILKGSERNRLVDKFVKTDVLNEAPKV</sequence>
<keyword evidence="4 5" id="KW-0472">Membrane</keyword>
<evidence type="ECO:0000256" key="3">
    <source>
        <dbReference type="ARBA" id="ARBA00022989"/>
    </source>
</evidence>
<feature type="domain" description="RDD" evidence="6">
    <location>
        <begin position="18"/>
        <end position="137"/>
    </location>
</feature>